<keyword evidence="2" id="KW-0808">Transferase</keyword>
<evidence type="ECO:0000313" key="2">
    <source>
        <dbReference type="EMBL" id="OSM01363.1"/>
    </source>
</evidence>
<dbReference type="InterPro" id="IPR041698">
    <property type="entry name" value="Methyltransf_25"/>
</dbReference>
<reference evidence="2 3" key="1">
    <citation type="journal article" date="2016" name="BMC Genomics">
        <title>Combined genomic and structural analyses of a cultured magnetotactic bacterium reveals its niche adaptation to a dynamic environment.</title>
        <authorList>
            <person name="Araujo A.C."/>
            <person name="Morillo V."/>
            <person name="Cypriano J."/>
            <person name="Teixeira L.C."/>
            <person name="Leao P."/>
            <person name="Lyra S."/>
            <person name="Almeida L.G."/>
            <person name="Bazylinski D.A."/>
            <person name="Vasconcellos A.T."/>
            <person name="Abreu F."/>
            <person name="Lins U."/>
        </authorList>
    </citation>
    <scope>NUCLEOTIDE SEQUENCE [LARGE SCALE GENOMIC DNA]</scope>
    <source>
        <strain evidence="2 3">IT-1</strain>
    </source>
</reference>
<dbReference type="Gene3D" id="3.40.50.150">
    <property type="entry name" value="Vaccinia Virus protein VP39"/>
    <property type="match status" value="1"/>
</dbReference>
<dbReference type="Proteomes" id="UP000194003">
    <property type="component" value="Unassembled WGS sequence"/>
</dbReference>
<dbReference type="STRING" id="1434232.MAIT1_01299"/>
<dbReference type="SUPFAM" id="SSF53335">
    <property type="entry name" value="S-adenosyl-L-methionine-dependent methyltransferases"/>
    <property type="match status" value="1"/>
</dbReference>
<evidence type="ECO:0000313" key="3">
    <source>
        <dbReference type="Proteomes" id="UP000194003"/>
    </source>
</evidence>
<protein>
    <submittedName>
        <fullName evidence="2">Putative methyltransferase type 12</fullName>
    </submittedName>
</protein>
<sequence length="178" mass="19982">MAYARAQATAQNQPIDYVCADYLHDPLPQGFDLITLIYFDLCPLSPSQRATLLQRMRAMLNPGGRIVLDVLGPGALTQRREGCVMESRLMNGFWAPGDYVGIQQTFVYAEERVTLDRYVIVEPEQRWEVFNWLYYFIPASLTRELADAGFVVEEMMGGLNGDPLSDHGAEIGVIARCA</sequence>
<name>A0A1Y2K000_9PROT</name>
<keyword evidence="2" id="KW-0489">Methyltransferase</keyword>
<dbReference type="EMBL" id="LVJN01000020">
    <property type="protein sequence ID" value="OSM01363.1"/>
    <property type="molecule type" value="Genomic_DNA"/>
</dbReference>
<accession>A0A1Y2K000</accession>
<organism evidence="2 3">
    <name type="scientific">Magnetofaba australis IT-1</name>
    <dbReference type="NCBI Taxonomy" id="1434232"/>
    <lineage>
        <taxon>Bacteria</taxon>
        <taxon>Pseudomonadati</taxon>
        <taxon>Pseudomonadota</taxon>
        <taxon>Magnetococcia</taxon>
        <taxon>Magnetococcales</taxon>
        <taxon>Magnetococcaceae</taxon>
        <taxon>Magnetofaba</taxon>
    </lineage>
</organism>
<keyword evidence="3" id="KW-1185">Reference proteome</keyword>
<feature type="domain" description="Methyltransferase" evidence="1">
    <location>
        <begin position="2"/>
        <end position="64"/>
    </location>
</feature>
<dbReference type="AlphaFoldDB" id="A0A1Y2K000"/>
<evidence type="ECO:0000259" key="1">
    <source>
        <dbReference type="Pfam" id="PF13649"/>
    </source>
</evidence>
<dbReference type="Pfam" id="PF13649">
    <property type="entry name" value="Methyltransf_25"/>
    <property type="match status" value="1"/>
</dbReference>
<proteinExistence type="predicted"/>
<dbReference type="GO" id="GO:0008168">
    <property type="term" value="F:methyltransferase activity"/>
    <property type="evidence" value="ECO:0007669"/>
    <property type="project" value="UniProtKB-KW"/>
</dbReference>
<dbReference type="CDD" id="cd02440">
    <property type="entry name" value="AdoMet_MTases"/>
    <property type="match status" value="1"/>
</dbReference>
<gene>
    <name evidence="2" type="ORF">MAIT1_01299</name>
</gene>
<dbReference type="InterPro" id="IPR029063">
    <property type="entry name" value="SAM-dependent_MTases_sf"/>
</dbReference>
<comment type="caution">
    <text evidence="2">The sequence shown here is derived from an EMBL/GenBank/DDBJ whole genome shotgun (WGS) entry which is preliminary data.</text>
</comment>
<dbReference type="GO" id="GO:0032259">
    <property type="term" value="P:methylation"/>
    <property type="evidence" value="ECO:0007669"/>
    <property type="project" value="UniProtKB-KW"/>
</dbReference>